<evidence type="ECO:0000256" key="3">
    <source>
        <dbReference type="ARBA" id="ARBA00012257"/>
    </source>
</evidence>
<keyword evidence="6 9" id="KW-0456">Lyase</keyword>
<dbReference type="NCBIfam" id="TIGR03180">
    <property type="entry name" value="UraD_2"/>
    <property type="match status" value="1"/>
</dbReference>
<dbReference type="InterPro" id="IPR036778">
    <property type="entry name" value="OHCU_decarboxylase_sf"/>
</dbReference>
<feature type="region of interest" description="Disordered" evidence="7">
    <location>
        <begin position="64"/>
        <end position="95"/>
    </location>
</feature>
<gene>
    <name evidence="9" type="primary">uraD</name>
    <name evidence="9" type="ORF">ACFPJ6_17805</name>
</gene>
<comment type="caution">
    <text evidence="9">The sequence shown here is derived from an EMBL/GenBank/DDBJ whole genome shotgun (WGS) entry which is preliminary data.</text>
</comment>
<dbReference type="GO" id="GO:0051997">
    <property type="term" value="F:2-oxo-4-hydroxy-4-carboxy-5-ureidoimidazoline decarboxylase activity"/>
    <property type="evidence" value="ECO:0007669"/>
    <property type="project" value="UniProtKB-EC"/>
</dbReference>
<dbReference type="EMBL" id="JBHSLD010000028">
    <property type="protein sequence ID" value="MFC5382623.1"/>
    <property type="molecule type" value="Genomic_DNA"/>
</dbReference>
<keyword evidence="5" id="KW-0210">Decarboxylase</keyword>
<dbReference type="NCBIfam" id="NF010372">
    <property type="entry name" value="PRK13798.1"/>
    <property type="match status" value="1"/>
</dbReference>
<evidence type="ECO:0000313" key="10">
    <source>
        <dbReference type="Proteomes" id="UP001596122"/>
    </source>
</evidence>
<dbReference type="PANTHER" id="PTHR43466:SF1">
    <property type="entry name" value="2-OXO-4-HYDROXY-4-CARBOXY-5-UREIDOIMIDAZOLINE DECARBOXYLASE-RELATED"/>
    <property type="match status" value="1"/>
</dbReference>
<dbReference type="RefSeq" id="WP_340270290.1">
    <property type="nucleotide sequence ID" value="NZ_JBBEOG010000006.1"/>
</dbReference>
<comment type="pathway">
    <text evidence="2">Purine metabolism; urate degradation; (S)-allantoin from urate: step 3/3.</text>
</comment>
<organism evidence="9 10">
    <name type="scientific">Aquipuribacter nitratireducens</name>
    <dbReference type="NCBI Taxonomy" id="650104"/>
    <lineage>
        <taxon>Bacteria</taxon>
        <taxon>Bacillati</taxon>
        <taxon>Actinomycetota</taxon>
        <taxon>Actinomycetes</taxon>
        <taxon>Micrococcales</taxon>
        <taxon>Intrasporangiaceae</taxon>
        <taxon>Aquipuribacter</taxon>
    </lineage>
</organism>
<keyword evidence="4" id="KW-0659">Purine metabolism</keyword>
<proteinExistence type="predicted"/>
<evidence type="ECO:0000256" key="7">
    <source>
        <dbReference type="SAM" id="MobiDB-lite"/>
    </source>
</evidence>
<evidence type="ECO:0000256" key="6">
    <source>
        <dbReference type="ARBA" id="ARBA00023239"/>
    </source>
</evidence>
<dbReference type="InterPro" id="IPR018020">
    <property type="entry name" value="OHCU_decarboxylase"/>
</dbReference>
<evidence type="ECO:0000256" key="4">
    <source>
        <dbReference type="ARBA" id="ARBA00022631"/>
    </source>
</evidence>
<dbReference type="PANTHER" id="PTHR43466">
    <property type="entry name" value="2-OXO-4-HYDROXY-4-CARBOXY-5-UREIDOIMIDAZOLINE DECARBOXYLASE-RELATED"/>
    <property type="match status" value="1"/>
</dbReference>
<accession>A0ABW0GSR8</accession>
<evidence type="ECO:0000256" key="5">
    <source>
        <dbReference type="ARBA" id="ARBA00022793"/>
    </source>
</evidence>
<feature type="domain" description="Oxo-4-hydroxy-4-carboxy-5-ureidoimidazoline decarboxylase" evidence="8">
    <location>
        <begin position="15"/>
        <end position="158"/>
    </location>
</feature>
<evidence type="ECO:0000256" key="2">
    <source>
        <dbReference type="ARBA" id="ARBA00004754"/>
    </source>
</evidence>
<protein>
    <recommendedName>
        <fullName evidence="3">2-oxo-4-hydroxy-4-carboxy-5-ureidoimidazoline decarboxylase</fullName>
        <ecNumber evidence="3">4.1.1.97</ecNumber>
    </recommendedName>
</protein>
<evidence type="ECO:0000313" key="9">
    <source>
        <dbReference type="EMBL" id="MFC5382623.1"/>
    </source>
</evidence>
<evidence type="ECO:0000259" key="8">
    <source>
        <dbReference type="Pfam" id="PF09349"/>
    </source>
</evidence>
<dbReference type="Proteomes" id="UP001596122">
    <property type="component" value="Unassembled WGS sequence"/>
</dbReference>
<keyword evidence="10" id="KW-1185">Reference proteome</keyword>
<feature type="compositionally biased region" description="Basic and acidic residues" evidence="7">
    <location>
        <begin position="67"/>
        <end position="86"/>
    </location>
</feature>
<dbReference type="SUPFAM" id="SSF158694">
    <property type="entry name" value="UraD-Like"/>
    <property type="match status" value="1"/>
</dbReference>
<name>A0ABW0GSR8_9MICO</name>
<sequence length="165" mass="18098">MSEVRSDTVALPPRDALLTCLRSDAWADALLGGAPYPTRTALEEAALRAARDLDDDALDQALAAHPRIGDRPQGDGVEAAHSRREQSGVSDDDPLAARLRETVRAYEERFDRVFLVRAAGRSTSDLLALARQRLGHDRSLEDVVVREQLGEIAVLRLRPLVEEPA</sequence>
<dbReference type="Gene3D" id="1.10.3330.10">
    <property type="entry name" value="Oxo-4-hydroxy-4-carboxy-5-ureidoimidazoline decarboxylase"/>
    <property type="match status" value="1"/>
</dbReference>
<comment type="catalytic activity">
    <reaction evidence="1">
        <text>5-hydroxy-2-oxo-4-ureido-2,5-dihydro-1H-imidazole-5-carboxylate + H(+) = (S)-allantoin + CO2</text>
        <dbReference type="Rhea" id="RHEA:26301"/>
        <dbReference type="ChEBI" id="CHEBI:15378"/>
        <dbReference type="ChEBI" id="CHEBI:15678"/>
        <dbReference type="ChEBI" id="CHEBI:16526"/>
        <dbReference type="ChEBI" id="CHEBI:58639"/>
        <dbReference type="EC" id="4.1.1.97"/>
    </reaction>
</comment>
<dbReference type="InterPro" id="IPR017595">
    <property type="entry name" value="OHCU_decarboxylase-2"/>
</dbReference>
<reference evidence="10" key="1">
    <citation type="journal article" date="2019" name="Int. J. Syst. Evol. Microbiol.">
        <title>The Global Catalogue of Microorganisms (GCM) 10K type strain sequencing project: providing services to taxonomists for standard genome sequencing and annotation.</title>
        <authorList>
            <consortium name="The Broad Institute Genomics Platform"/>
            <consortium name="The Broad Institute Genome Sequencing Center for Infectious Disease"/>
            <person name="Wu L."/>
            <person name="Ma J."/>
        </authorList>
    </citation>
    <scope>NUCLEOTIDE SEQUENCE [LARGE SCALE GENOMIC DNA]</scope>
    <source>
        <strain evidence="10">CCUG 43114</strain>
    </source>
</reference>
<dbReference type="Pfam" id="PF09349">
    <property type="entry name" value="OHCU_decarbox"/>
    <property type="match status" value="1"/>
</dbReference>
<dbReference type="EC" id="4.1.1.97" evidence="3"/>
<evidence type="ECO:0000256" key="1">
    <source>
        <dbReference type="ARBA" id="ARBA00001163"/>
    </source>
</evidence>